<keyword evidence="5" id="KW-1133">Transmembrane helix</keyword>
<keyword evidence="1 3" id="KW-0479">Metal-binding</keyword>
<dbReference type="GO" id="GO:0004497">
    <property type="term" value="F:monooxygenase activity"/>
    <property type="evidence" value="ECO:0007669"/>
    <property type="project" value="UniProtKB-KW"/>
</dbReference>
<comment type="caution">
    <text evidence="6">The sequence shown here is derived from an EMBL/GenBank/DDBJ whole genome shotgun (WGS) entry which is preliminary data.</text>
</comment>
<dbReference type="InterPro" id="IPR001128">
    <property type="entry name" value="Cyt_P450"/>
</dbReference>
<dbReference type="AlphaFoldDB" id="A0A015JY21"/>
<reference evidence="6 7" key="1">
    <citation type="submission" date="2014-02" db="EMBL/GenBank/DDBJ databases">
        <title>Single nucleus genome sequencing reveals high similarity among nuclei of an endomycorrhizal fungus.</title>
        <authorList>
            <person name="Lin K."/>
            <person name="Geurts R."/>
            <person name="Zhang Z."/>
            <person name="Limpens E."/>
            <person name="Saunders D.G."/>
            <person name="Mu D."/>
            <person name="Pang E."/>
            <person name="Cao H."/>
            <person name="Cha H."/>
            <person name="Lin T."/>
            <person name="Zhou Q."/>
            <person name="Shang Y."/>
            <person name="Li Y."/>
            <person name="Ivanov S."/>
            <person name="Sharma T."/>
            <person name="Velzen R.V."/>
            <person name="Ruijter N.D."/>
            <person name="Aanen D.K."/>
            <person name="Win J."/>
            <person name="Kamoun S."/>
            <person name="Bisseling T."/>
            <person name="Huang S."/>
        </authorList>
    </citation>
    <scope>NUCLEOTIDE SEQUENCE [LARGE SCALE GENOMIC DNA]</scope>
    <source>
        <strain evidence="7">DAOM197198w</strain>
    </source>
</reference>
<comment type="similarity">
    <text evidence="4">Belongs to the cytochrome P450 family.</text>
</comment>
<dbReference type="PROSITE" id="PS00086">
    <property type="entry name" value="CYTOCHROME_P450"/>
    <property type="match status" value="1"/>
</dbReference>
<keyword evidence="6" id="KW-0489">Methyltransferase</keyword>
<evidence type="ECO:0000256" key="3">
    <source>
        <dbReference type="PIRSR" id="PIRSR602401-1"/>
    </source>
</evidence>
<gene>
    <name evidence="6" type="ORF">RirG_071220</name>
</gene>
<keyword evidence="3 4" id="KW-0349">Heme</keyword>
<protein>
    <submittedName>
        <fullName evidence="6">Sterol 14-demethylase</fullName>
    </submittedName>
</protein>
<dbReference type="OMA" id="VAMIVKE"/>
<dbReference type="GO" id="GO:0008168">
    <property type="term" value="F:methyltransferase activity"/>
    <property type="evidence" value="ECO:0007669"/>
    <property type="project" value="UniProtKB-KW"/>
</dbReference>
<keyword evidence="5" id="KW-0812">Transmembrane</keyword>
<dbReference type="Proteomes" id="UP000022910">
    <property type="component" value="Unassembled WGS sequence"/>
</dbReference>
<dbReference type="InterPro" id="IPR002401">
    <property type="entry name" value="Cyt_P450_E_grp-I"/>
</dbReference>
<dbReference type="SUPFAM" id="SSF48264">
    <property type="entry name" value="Cytochrome P450"/>
    <property type="match status" value="1"/>
</dbReference>
<keyword evidence="2 3" id="KW-0408">Iron</keyword>
<evidence type="ECO:0000256" key="1">
    <source>
        <dbReference type="ARBA" id="ARBA00022723"/>
    </source>
</evidence>
<evidence type="ECO:0000313" key="6">
    <source>
        <dbReference type="EMBL" id="EXX72235.1"/>
    </source>
</evidence>
<dbReference type="PANTHER" id="PTHR24301:SF11">
    <property type="entry name" value="CYTOCHROME P450"/>
    <property type="match status" value="1"/>
</dbReference>
<organism evidence="6 7">
    <name type="scientific">Rhizophagus irregularis (strain DAOM 197198w)</name>
    <name type="common">Glomus intraradices</name>
    <dbReference type="NCBI Taxonomy" id="1432141"/>
    <lineage>
        <taxon>Eukaryota</taxon>
        <taxon>Fungi</taxon>
        <taxon>Fungi incertae sedis</taxon>
        <taxon>Mucoromycota</taxon>
        <taxon>Glomeromycotina</taxon>
        <taxon>Glomeromycetes</taxon>
        <taxon>Glomerales</taxon>
        <taxon>Glomeraceae</taxon>
        <taxon>Rhizophagus</taxon>
    </lineage>
</organism>
<dbReference type="Gene3D" id="1.10.630.10">
    <property type="entry name" value="Cytochrome P450"/>
    <property type="match status" value="1"/>
</dbReference>
<dbReference type="OrthoDB" id="1470350at2759"/>
<name>A0A015JY21_RHIIW</name>
<dbReference type="HOGENOM" id="CLU_001570_12_0_1"/>
<dbReference type="STRING" id="1432141.A0A015JY21"/>
<proteinExistence type="inferred from homology"/>
<accession>A0A015JY21</accession>
<evidence type="ECO:0000256" key="5">
    <source>
        <dbReference type="SAM" id="Phobius"/>
    </source>
</evidence>
<sequence length="514" mass="59107">MFLKSLLSFETSTMNYFLLFIIGLATYVGLFYYRYFTRQSPLPGPIPLPIIGNVLQYTGDAGKFVEALRLIYGDIFEFYSGTRRVVCVCRSEMAGKLFNSPLRVHSNDGLDEYGMSNKGILFNSDYDNWSTHRRFLQKTIATPQSSKETVEFTQTLFQEMEKLWKRVDSNDGDVKEIDFTGWLSRFTFENTLFLMTKLRAHALTNYYNAINPQNKVVEPEGTIPKSHSYIEIFKTAFEGAHFFLLTPKLLRNSPGMRETRNRLLSNKTGASTNLLKIIEERRTQIEKSNEKIDSNDLLTKFLTANEKISDDDIRATIMDLLLGGTLTTASTLSAIVYYLGHNPKVQKRMVQELDDVLGSDRDSNITIDQVNKLEYTDAIFKEASRLFPTIPVNVRTNAEPNEIAGYKFPAKTQFLIDVERIHRSPDYWTDPDTFNPDRWLNKSDTKMYSSYYQFGGGARECPGKKMALAEVKTLIALLYRNYDIELVDKVSPLNYKYDFIKIVQGLEIKIKPRN</sequence>
<dbReference type="PRINTS" id="PR00463">
    <property type="entry name" value="EP450I"/>
</dbReference>
<dbReference type="PRINTS" id="PR00385">
    <property type="entry name" value="P450"/>
</dbReference>
<feature type="transmembrane region" description="Helical" evidence="5">
    <location>
        <begin position="14"/>
        <end position="33"/>
    </location>
</feature>
<dbReference type="InterPro" id="IPR036396">
    <property type="entry name" value="Cyt_P450_sf"/>
</dbReference>
<keyword evidence="4" id="KW-0560">Oxidoreductase</keyword>
<dbReference type="GO" id="GO:0032259">
    <property type="term" value="P:methylation"/>
    <property type="evidence" value="ECO:0007669"/>
    <property type="project" value="UniProtKB-KW"/>
</dbReference>
<comment type="cofactor">
    <cofactor evidence="3">
        <name>heme</name>
        <dbReference type="ChEBI" id="CHEBI:30413"/>
    </cofactor>
</comment>
<keyword evidence="7" id="KW-1185">Reference proteome</keyword>
<dbReference type="CDD" id="cd00302">
    <property type="entry name" value="cytochrome_P450"/>
    <property type="match status" value="1"/>
</dbReference>
<dbReference type="GO" id="GO:0005506">
    <property type="term" value="F:iron ion binding"/>
    <property type="evidence" value="ECO:0007669"/>
    <property type="project" value="InterPro"/>
</dbReference>
<dbReference type="GO" id="GO:0016705">
    <property type="term" value="F:oxidoreductase activity, acting on paired donors, with incorporation or reduction of molecular oxygen"/>
    <property type="evidence" value="ECO:0007669"/>
    <property type="project" value="InterPro"/>
</dbReference>
<dbReference type="GO" id="GO:0020037">
    <property type="term" value="F:heme binding"/>
    <property type="evidence" value="ECO:0007669"/>
    <property type="project" value="InterPro"/>
</dbReference>
<dbReference type="PANTHER" id="PTHR24301">
    <property type="entry name" value="THROMBOXANE-A SYNTHASE"/>
    <property type="match status" value="1"/>
</dbReference>
<evidence type="ECO:0000256" key="2">
    <source>
        <dbReference type="ARBA" id="ARBA00023004"/>
    </source>
</evidence>
<keyword evidence="4" id="KW-0503">Monooxygenase</keyword>
<feature type="binding site" description="axial binding residue" evidence="3">
    <location>
        <position position="461"/>
    </location>
    <ligand>
        <name>heme</name>
        <dbReference type="ChEBI" id="CHEBI:30413"/>
    </ligand>
    <ligandPart>
        <name>Fe</name>
        <dbReference type="ChEBI" id="CHEBI:18248"/>
    </ligandPart>
</feature>
<dbReference type="Pfam" id="PF00067">
    <property type="entry name" value="p450"/>
    <property type="match status" value="1"/>
</dbReference>
<keyword evidence="5" id="KW-0472">Membrane</keyword>
<evidence type="ECO:0000256" key="4">
    <source>
        <dbReference type="RuleBase" id="RU000461"/>
    </source>
</evidence>
<dbReference type="InterPro" id="IPR017972">
    <property type="entry name" value="Cyt_P450_CS"/>
</dbReference>
<keyword evidence="6" id="KW-0808">Transferase</keyword>
<evidence type="ECO:0000313" key="7">
    <source>
        <dbReference type="Proteomes" id="UP000022910"/>
    </source>
</evidence>
<dbReference type="EMBL" id="JEMT01015723">
    <property type="protein sequence ID" value="EXX72235.1"/>
    <property type="molecule type" value="Genomic_DNA"/>
</dbReference>